<keyword evidence="3" id="KW-1185">Reference proteome</keyword>
<evidence type="ECO:0000313" key="3">
    <source>
        <dbReference type="Proteomes" id="UP001445335"/>
    </source>
</evidence>
<organism evidence="2 3">
    <name type="scientific">Elliptochloris bilobata</name>
    <dbReference type="NCBI Taxonomy" id="381761"/>
    <lineage>
        <taxon>Eukaryota</taxon>
        <taxon>Viridiplantae</taxon>
        <taxon>Chlorophyta</taxon>
        <taxon>core chlorophytes</taxon>
        <taxon>Trebouxiophyceae</taxon>
        <taxon>Trebouxiophyceae incertae sedis</taxon>
        <taxon>Elliptochloris clade</taxon>
        <taxon>Elliptochloris</taxon>
    </lineage>
</organism>
<feature type="domain" description="YCII-related" evidence="1">
    <location>
        <begin position="17"/>
        <end position="94"/>
    </location>
</feature>
<dbReference type="Gene3D" id="3.30.70.1060">
    <property type="entry name" value="Dimeric alpha+beta barrel"/>
    <property type="match status" value="1"/>
</dbReference>
<dbReference type="InterPro" id="IPR011008">
    <property type="entry name" value="Dimeric_a/b-barrel"/>
</dbReference>
<protein>
    <recommendedName>
        <fullName evidence="1">YCII-related domain-containing protein</fullName>
    </recommendedName>
</protein>
<proteinExistence type="predicted"/>
<dbReference type="Proteomes" id="UP001445335">
    <property type="component" value="Unassembled WGS sequence"/>
</dbReference>
<name>A0AAW1R0V0_9CHLO</name>
<dbReference type="Pfam" id="PF03795">
    <property type="entry name" value="YCII"/>
    <property type="match status" value="1"/>
</dbReference>
<dbReference type="AlphaFoldDB" id="A0AAW1R0V0"/>
<gene>
    <name evidence="2" type="ORF">WJX81_006583</name>
</gene>
<dbReference type="PANTHER" id="PTHR33606:SF3">
    <property type="entry name" value="PROTEIN YCII"/>
    <property type="match status" value="1"/>
</dbReference>
<evidence type="ECO:0000313" key="2">
    <source>
        <dbReference type="EMBL" id="KAK9827397.1"/>
    </source>
</evidence>
<accession>A0AAW1R0V0</accession>
<dbReference type="InterPro" id="IPR051807">
    <property type="entry name" value="Sec-metab_biosynth-assoc"/>
</dbReference>
<comment type="caution">
    <text evidence="2">The sequence shown here is derived from an EMBL/GenBank/DDBJ whole genome shotgun (WGS) entry which is preliminary data.</text>
</comment>
<reference evidence="2 3" key="1">
    <citation type="journal article" date="2024" name="Nat. Commun.">
        <title>Phylogenomics reveals the evolutionary origins of lichenization in chlorophyte algae.</title>
        <authorList>
            <person name="Puginier C."/>
            <person name="Libourel C."/>
            <person name="Otte J."/>
            <person name="Skaloud P."/>
            <person name="Haon M."/>
            <person name="Grisel S."/>
            <person name="Petersen M."/>
            <person name="Berrin J.G."/>
            <person name="Delaux P.M."/>
            <person name="Dal Grande F."/>
            <person name="Keller J."/>
        </authorList>
    </citation>
    <scope>NUCLEOTIDE SEQUENCE [LARGE SCALE GENOMIC DNA]</scope>
    <source>
        <strain evidence="2 3">SAG 245.80</strain>
    </source>
</reference>
<sequence length="103" mass="10902">MAAAGAASSFQLLSYTYVSDILEKRGPHRDAHIAAARQKGKEGKLILAGAVGAPTPEGGLFVFRDAPAEEIKAFVEADPYSKAGLISSWSIKPYNVVVNALEK</sequence>
<dbReference type="InterPro" id="IPR005545">
    <property type="entry name" value="YCII"/>
</dbReference>
<dbReference type="PANTHER" id="PTHR33606">
    <property type="entry name" value="PROTEIN YCII"/>
    <property type="match status" value="1"/>
</dbReference>
<dbReference type="SUPFAM" id="SSF54909">
    <property type="entry name" value="Dimeric alpha+beta barrel"/>
    <property type="match status" value="1"/>
</dbReference>
<evidence type="ECO:0000259" key="1">
    <source>
        <dbReference type="Pfam" id="PF03795"/>
    </source>
</evidence>
<dbReference type="EMBL" id="JALJOU010000058">
    <property type="protein sequence ID" value="KAK9827397.1"/>
    <property type="molecule type" value="Genomic_DNA"/>
</dbReference>